<name>A0A401VVA1_STREY</name>
<gene>
    <name evidence="2" type="ORF">GKJPGBOP_00663</name>
</gene>
<organism evidence="2 3">
    <name type="scientific">Streptomyces paromomycinus</name>
    <name type="common">Streptomyces rimosus subsp. paromomycinus</name>
    <dbReference type="NCBI Taxonomy" id="92743"/>
    <lineage>
        <taxon>Bacteria</taxon>
        <taxon>Bacillati</taxon>
        <taxon>Actinomycetota</taxon>
        <taxon>Actinomycetes</taxon>
        <taxon>Kitasatosporales</taxon>
        <taxon>Streptomycetaceae</taxon>
        <taxon>Streptomyces</taxon>
    </lineage>
</organism>
<dbReference type="EMBL" id="BHZD01000001">
    <property type="protein sequence ID" value="GCD41010.1"/>
    <property type="molecule type" value="Genomic_DNA"/>
</dbReference>
<sequence length="260" mass="27969">MTTLVLVSFAISPSGPRHRTRPDTQHESGPSPRVLPRRRTFRMPCARRAPVRRGTPQQHIVRFAEICTGTSLRAGRTDWPCCGASGIRRSPATGSPYRVSGTLEVFTAASVLSTVSRTRRCVRLLGKRPVSARRTAGRPGPGSWSPAVPLRALRRSAGAFEVVDVTAHAPLNPYPVVLDRGLPHTCLTDRERRTFAATMARMRRSATGCQGLTGCTAARAHRGLCDSVAEVGKGSVNTRQRWCGKCRAAGTGVAAGWGHG</sequence>
<feature type="region of interest" description="Disordered" evidence="1">
    <location>
        <begin position="11"/>
        <end position="36"/>
    </location>
</feature>
<dbReference type="Proteomes" id="UP000286746">
    <property type="component" value="Unassembled WGS sequence"/>
</dbReference>
<accession>A0A401VVA1</accession>
<reference evidence="2 3" key="1">
    <citation type="submission" date="2018-11" db="EMBL/GenBank/DDBJ databases">
        <title>Whole genome sequence of Streptomyces paromomycinus NBRC 15454(T).</title>
        <authorList>
            <person name="Komaki H."/>
            <person name="Tamura T."/>
        </authorList>
    </citation>
    <scope>NUCLEOTIDE SEQUENCE [LARGE SCALE GENOMIC DNA]</scope>
    <source>
        <strain evidence="2 3">NBRC 15454</strain>
    </source>
</reference>
<comment type="caution">
    <text evidence="2">The sequence shown here is derived from an EMBL/GenBank/DDBJ whole genome shotgun (WGS) entry which is preliminary data.</text>
</comment>
<evidence type="ECO:0000313" key="2">
    <source>
        <dbReference type="EMBL" id="GCD41010.1"/>
    </source>
</evidence>
<dbReference type="AlphaFoldDB" id="A0A401VVA1"/>
<evidence type="ECO:0000313" key="3">
    <source>
        <dbReference type="Proteomes" id="UP000286746"/>
    </source>
</evidence>
<protein>
    <submittedName>
        <fullName evidence="2">Uncharacterized protein</fullName>
    </submittedName>
</protein>
<proteinExistence type="predicted"/>
<keyword evidence="3" id="KW-1185">Reference proteome</keyword>
<evidence type="ECO:0000256" key="1">
    <source>
        <dbReference type="SAM" id="MobiDB-lite"/>
    </source>
</evidence>